<evidence type="ECO:0000313" key="8">
    <source>
        <dbReference type="Ensembl" id="ENSPKIP00000037750.1"/>
    </source>
</evidence>
<evidence type="ECO:0000256" key="6">
    <source>
        <dbReference type="SAM" id="Phobius"/>
    </source>
</evidence>
<reference evidence="8" key="1">
    <citation type="submission" date="2025-08" db="UniProtKB">
        <authorList>
            <consortium name="Ensembl"/>
        </authorList>
    </citation>
    <scope>IDENTIFICATION</scope>
</reference>
<organism evidence="8 9">
    <name type="scientific">Paramormyrops kingsleyae</name>
    <dbReference type="NCBI Taxonomy" id="1676925"/>
    <lineage>
        <taxon>Eukaryota</taxon>
        <taxon>Metazoa</taxon>
        <taxon>Chordata</taxon>
        <taxon>Craniata</taxon>
        <taxon>Vertebrata</taxon>
        <taxon>Euteleostomi</taxon>
        <taxon>Actinopterygii</taxon>
        <taxon>Neopterygii</taxon>
        <taxon>Teleostei</taxon>
        <taxon>Osteoglossocephala</taxon>
        <taxon>Osteoglossomorpha</taxon>
        <taxon>Osteoglossiformes</taxon>
        <taxon>Mormyridae</taxon>
        <taxon>Paramormyrops</taxon>
    </lineage>
</organism>
<evidence type="ECO:0000256" key="3">
    <source>
        <dbReference type="ARBA" id="ARBA00023136"/>
    </source>
</evidence>
<dbReference type="GO" id="GO:0005794">
    <property type="term" value="C:Golgi apparatus"/>
    <property type="evidence" value="ECO:0007669"/>
    <property type="project" value="TreeGrafter"/>
</dbReference>
<dbReference type="Gene3D" id="2.10.70.80">
    <property type="match status" value="1"/>
</dbReference>
<keyword evidence="6" id="KW-1133">Transmembrane helix</keyword>
<keyword evidence="4" id="KW-0325">Glycoprotein</keyword>
<dbReference type="GeneTree" id="ENSGT01030000234563"/>
<dbReference type="InterPro" id="IPR015943">
    <property type="entry name" value="WD40/YVTN_repeat-like_dom_sf"/>
</dbReference>
<dbReference type="Gene3D" id="3.30.60.270">
    <property type="match status" value="1"/>
</dbReference>
<keyword evidence="9" id="KW-1185">Reference proteome</keyword>
<feature type="compositionally biased region" description="Polar residues" evidence="5">
    <location>
        <begin position="94"/>
        <end position="103"/>
    </location>
</feature>
<dbReference type="Pfam" id="PF15902">
    <property type="entry name" value="Sortilin-Vps10"/>
    <property type="match status" value="1"/>
</dbReference>
<keyword evidence="3 6" id="KW-0472">Membrane</keyword>
<evidence type="ECO:0000313" key="9">
    <source>
        <dbReference type="Proteomes" id="UP000261540"/>
    </source>
</evidence>
<protein>
    <submittedName>
        <fullName evidence="8">Sortilin-like</fullName>
    </submittedName>
</protein>
<dbReference type="SMART" id="SM00602">
    <property type="entry name" value="VPS10"/>
    <property type="match status" value="1"/>
</dbReference>
<evidence type="ECO:0000256" key="2">
    <source>
        <dbReference type="ARBA" id="ARBA00022737"/>
    </source>
</evidence>
<dbReference type="InterPro" id="IPR006581">
    <property type="entry name" value="VPS10"/>
</dbReference>
<feature type="domain" description="VPS10" evidence="7">
    <location>
        <begin position="168"/>
        <end position="783"/>
    </location>
</feature>
<dbReference type="PANTHER" id="PTHR12106:SF46">
    <property type="entry name" value="SORTILIN ISOFORM X1"/>
    <property type="match status" value="1"/>
</dbReference>
<dbReference type="InterPro" id="IPR031778">
    <property type="entry name" value="Sortilin_N"/>
</dbReference>
<dbReference type="AlphaFoldDB" id="A0A3B3T507"/>
<dbReference type="SUPFAM" id="SSF110296">
    <property type="entry name" value="Oligoxyloglucan reducing end-specific cellobiohydrolase"/>
    <property type="match status" value="2"/>
</dbReference>
<dbReference type="InterPro" id="IPR050310">
    <property type="entry name" value="VPS10-sortilin"/>
</dbReference>
<keyword evidence="6" id="KW-0812">Transmembrane</keyword>
<evidence type="ECO:0000256" key="4">
    <source>
        <dbReference type="ARBA" id="ARBA00023180"/>
    </source>
</evidence>
<feature type="transmembrane region" description="Helical" evidence="6">
    <location>
        <begin position="789"/>
        <end position="810"/>
    </location>
</feature>
<dbReference type="GO" id="GO:0016020">
    <property type="term" value="C:membrane"/>
    <property type="evidence" value="ECO:0007669"/>
    <property type="project" value="UniProtKB-SubCell"/>
</dbReference>
<dbReference type="GO" id="GO:0006897">
    <property type="term" value="P:endocytosis"/>
    <property type="evidence" value="ECO:0007669"/>
    <property type="project" value="TreeGrafter"/>
</dbReference>
<dbReference type="GO" id="GO:0005829">
    <property type="term" value="C:cytosol"/>
    <property type="evidence" value="ECO:0007669"/>
    <property type="project" value="GOC"/>
</dbReference>
<evidence type="ECO:0000256" key="1">
    <source>
        <dbReference type="ARBA" id="ARBA00004370"/>
    </source>
</evidence>
<dbReference type="Ensembl" id="ENSPKIT00000018724.1">
    <property type="protein sequence ID" value="ENSPKIP00000037750.1"/>
    <property type="gene ID" value="ENSPKIG00000015809.1"/>
</dbReference>
<dbReference type="InterPro" id="IPR031777">
    <property type="entry name" value="Sortilin_C"/>
</dbReference>
<evidence type="ECO:0000256" key="5">
    <source>
        <dbReference type="SAM" id="MobiDB-lite"/>
    </source>
</evidence>
<dbReference type="GO" id="GO:0016050">
    <property type="term" value="P:vesicle organization"/>
    <property type="evidence" value="ECO:0007669"/>
    <property type="project" value="TreeGrafter"/>
</dbReference>
<feature type="region of interest" description="Disordered" evidence="5">
    <location>
        <begin position="30"/>
        <end position="120"/>
    </location>
</feature>
<dbReference type="Gene3D" id="2.130.10.10">
    <property type="entry name" value="YVTN repeat-like/Quinoprotein amine dehydrogenase"/>
    <property type="match status" value="1"/>
</dbReference>
<dbReference type="Pfam" id="PF15901">
    <property type="entry name" value="Sortilin_C"/>
    <property type="match status" value="1"/>
</dbReference>
<dbReference type="GO" id="GO:0006895">
    <property type="term" value="P:Golgi to endosome transport"/>
    <property type="evidence" value="ECO:0007669"/>
    <property type="project" value="TreeGrafter"/>
</dbReference>
<reference evidence="8" key="2">
    <citation type="submission" date="2025-09" db="UniProtKB">
        <authorList>
            <consortium name="Ensembl"/>
        </authorList>
    </citation>
    <scope>IDENTIFICATION</scope>
</reference>
<comment type="subcellular location">
    <subcellularLocation>
        <location evidence="1">Membrane</location>
    </subcellularLocation>
</comment>
<keyword evidence="2" id="KW-0677">Repeat</keyword>
<dbReference type="STRING" id="1676925.ENSPKIP00000037750"/>
<evidence type="ECO:0000259" key="7">
    <source>
        <dbReference type="SMART" id="SM00602"/>
    </source>
</evidence>
<name>A0A3B3T507_9TELE</name>
<proteinExistence type="predicted"/>
<sequence length="862" mass="95355">MNLSVTLRRLLLEWHTASVYPLCTTRGNRMRAKRRTEQIAADSTIPSSHLYSPAPQLHPHSWPAATLTEKRRHPGSFVPRGGLGGSRQAHGRSATFSRSQQEPSRSRNRPRRDVGLKSAGASACQLTLAENDRRTLDQNTHETPFHGDDGSTFTLSWVGDGTGVILVLSTFGIVYEGGSSRLYRSVDYGKTFHDISNVINNTFIQKDFGIGTGPVTSNQVILTVDVPVTDVPGGIVFTSMDAGESFKQIQLPFHPSQSFTFHLQDPNCLLVVGNDAALWLSVDFAEHWTKIHEGVHSFMWGPGVTLFFSASLEGTVDAGRRGELLLKRTTDLGKTFTTVHESIFSFGYIGGFLFTSVMEKLGEPRVIYVSSNRGETFKKAELPSATKEQFYSVLDGDEDMIFMHVDDLGDTNFGTVYTSDGQGVIYSKSLERHLFGVEGKSDFTNVTSLRGVYLTNILEKDGHIRTVISFNKGGEWSLLAKPGNANCGQGVKNCNLHIHVEYSHSRGMAPMLPLSEATALGIIIAHGSLGDSITSSQVDVFVSSDGGYSWTRALRGPHHYAILDSGGLLVAIPANKEHLISTVKFSTDEGQCWQSYTFTEQPIYLAGLTSEPGTKTLNISIWGYRTEEDFKTTWVAITIDFEHLLTRECGDEDYERWLAHSSIRQDSDTRGCILGFRETFRRLKKMAVCRNGRDYVVSREQTPCNCTEEDYLCDYGYFRHENTSECVEEPIFRNQSMSVCQTGDDREIQTSGYRKVPGDRCEGGFNPPPRPSSASRRCGSGPSSGYETIMLTMVCVGVAVIVLTVSLFFIMKKLFCVERTPAYRFSALQLQDDDACVVINPQNASTGNGGIYPSDSDEDLIE</sequence>
<accession>A0A3B3T507</accession>
<dbReference type="Proteomes" id="UP000261540">
    <property type="component" value="Unplaced"/>
</dbReference>
<dbReference type="PANTHER" id="PTHR12106">
    <property type="entry name" value="SORTILIN RELATED"/>
    <property type="match status" value="1"/>
</dbReference>